<dbReference type="InterPro" id="IPR050390">
    <property type="entry name" value="C5-Methyltransferase"/>
</dbReference>
<protein>
    <recommendedName>
        <fullName evidence="1">DNA (cytosine-5-)-methyltransferase</fullName>
        <ecNumber evidence="1">2.1.1.37</ecNumber>
    </recommendedName>
</protein>
<keyword evidence="5" id="KW-0680">Restriction system</keyword>
<dbReference type="GO" id="GO:0003677">
    <property type="term" value="F:DNA binding"/>
    <property type="evidence" value="ECO:0007669"/>
    <property type="project" value="TreeGrafter"/>
</dbReference>
<name>A0AB35U6J1_9FIRM</name>
<sequence>MYKYKLIDLFAGAGGLSLGFKQTGRFDIKAFVEKNHHAAETYQHNFRGADWYEDVQGLNFRELNEKYGGIDVVIGGPPCQGFSNANRQHNQAINLNNKLVKQYIRAVLEIRPKAFVMENVSMLKSDVHRFYIESTDEETIQKYGIKTKTDFIFLLDQEYVFDGAAELVGDSNQIKMNRWNSLLYMYLNIWQKDSASEKKFNAAIDRHSAAIKKLIEEYEPAENEVILAADRELFDCIRNEKNLKDEKDVLKNLLKKPLAYQKMLLYAQEIHDNNIGAQYTAADDEGNPTNLRAVVQSCAVYDYLTGILEAGENGYAINKGILSAEEFGIPQKRRRFVLIGVRKRYTESVDMPEPSKDVERTTVHDAIYDLTAMAPYTSVQDDKGWYVGTILNRPNKKLGFLRDNDGVVKNHIIPKTTPEALKRFKHIKQGQNFHDLPEELKTNTYTDVARTQNTIYKRLVDREPSGTVVNVRKSMWIHPTEDRAVSVREAARLQTFPDSFGFCGPKDSQYQQVGNAVPPMLSRAIAEQLLKYIDKKNG</sequence>
<dbReference type="EC" id="2.1.1.37" evidence="1"/>
<dbReference type="SUPFAM" id="SSF53335">
    <property type="entry name" value="S-adenosyl-L-methionine-dependent methyltransferases"/>
    <property type="match status" value="2"/>
</dbReference>
<dbReference type="RefSeq" id="WP_370596362.1">
    <property type="nucleotide sequence ID" value="NZ_JALBUR010000023.1"/>
</dbReference>
<dbReference type="EMBL" id="JALBUR010000023">
    <property type="protein sequence ID" value="MDX8420142.1"/>
    <property type="molecule type" value="Genomic_DNA"/>
</dbReference>
<dbReference type="PROSITE" id="PS00095">
    <property type="entry name" value="C5_MTASE_2"/>
    <property type="match status" value="1"/>
</dbReference>
<dbReference type="PANTHER" id="PTHR10629">
    <property type="entry name" value="CYTOSINE-SPECIFIC METHYLTRANSFERASE"/>
    <property type="match status" value="1"/>
</dbReference>
<dbReference type="InterPro" id="IPR001525">
    <property type="entry name" value="C5_MeTfrase"/>
</dbReference>
<accession>A0AB35U6J1</accession>
<dbReference type="Proteomes" id="UP001286174">
    <property type="component" value="Unassembled WGS sequence"/>
</dbReference>
<dbReference type="InterPro" id="IPR029063">
    <property type="entry name" value="SAM-dependent_MTases_sf"/>
</dbReference>
<evidence type="ECO:0000256" key="3">
    <source>
        <dbReference type="ARBA" id="ARBA00022679"/>
    </source>
</evidence>
<dbReference type="PROSITE" id="PS51679">
    <property type="entry name" value="SAM_MT_C5"/>
    <property type="match status" value="1"/>
</dbReference>
<evidence type="ECO:0000256" key="6">
    <source>
        <dbReference type="PROSITE-ProRule" id="PRU01016"/>
    </source>
</evidence>
<dbReference type="Pfam" id="PF00145">
    <property type="entry name" value="DNA_methylase"/>
    <property type="match status" value="2"/>
</dbReference>
<keyword evidence="3 6" id="KW-0808">Transferase</keyword>
<dbReference type="InterPro" id="IPR018117">
    <property type="entry name" value="C5_DNA_meth_AS"/>
</dbReference>
<evidence type="ECO:0000256" key="1">
    <source>
        <dbReference type="ARBA" id="ARBA00011975"/>
    </source>
</evidence>
<dbReference type="PROSITE" id="PS00094">
    <property type="entry name" value="C5_MTASE_1"/>
    <property type="match status" value="1"/>
</dbReference>
<dbReference type="GO" id="GO:0044027">
    <property type="term" value="P:negative regulation of gene expression via chromosomal CpG island methylation"/>
    <property type="evidence" value="ECO:0007669"/>
    <property type="project" value="TreeGrafter"/>
</dbReference>
<evidence type="ECO:0000313" key="8">
    <source>
        <dbReference type="Proteomes" id="UP001286174"/>
    </source>
</evidence>
<organism evidence="7 8">
    <name type="scientific">Grylomicrobium aquisgranensis</name>
    <dbReference type="NCBI Taxonomy" id="2926318"/>
    <lineage>
        <taxon>Bacteria</taxon>
        <taxon>Bacillati</taxon>
        <taxon>Bacillota</taxon>
        <taxon>Erysipelotrichia</taxon>
        <taxon>Erysipelotrichales</taxon>
        <taxon>Erysipelotrichaceae</taxon>
        <taxon>Grylomicrobium</taxon>
    </lineage>
</organism>
<dbReference type="Gene3D" id="3.40.50.150">
    <property type="entry name" value="Vaccinia Virus protein VP39"/>
    <property type="match status" value="2"/>
</dbReference>
<dbReference type="InterPro" id="IPR031303">
    <property type="entry name" value="C5_meth_CS"/>
</dbReference>
<gene>
    <name evidence="7" type="ORF">MOZ60_08555</name>
</gene>
<comment type="similarity">
    <text evidence="6">Belongs to the class I-like SAM-binding methyltransferase superfamily. C5-methyltransferase family.</text>
</comment>
<feature type="active site" evidence="6">
    <location>
        <position position="79"/>
    </location>
</feature>
<dbReference type="PRINTS" id="PR00105">
    <property type="entry name" value="C5METTRFRASE"/>
</dbReference>
<evidence type="ECO:0000256" key="2">
    <source>
        <dbReference type="ARBA" id="ARBA00022603"/>
    </source>
</evidence>
<dbReference type="GO" id="GO:0032259">
    <property type="term" value="P:methylation"/>
    <property type="evidence" value="ECO:0007669"/>
    <property type="project" value="UniProtKB-KW"/>
</dbReference>
<evidence type="ECO:0000313" key="7">
    <source>
        <dbReference type="EMBL" id="MDX8420142.1"/>
    </source>
</evidence>
<proteinExistence type="inferred from homology"/>
<evidence type="ECO:0000256" key="5">
    <source>
        <dbReference type="ARBA" id="ARBA00022747"/>
    </source>
</evidence>
<dbReference type="GO" id="GO:0009307">
    <property type="term" value="P:DNA restriction-modification system"/>
    <property type="evidence" value="ECO:0007669"/>
    <property type="project" value="UniProtKB-KW"/>
</dbReference>
<keyword evidence="8" id="KW-1185">Reference proteome</keyword>
<comment type="caution">
    <text evidence="7">The sequence shown here is derived from an EMBL/GenBank/DDBJ whole genome shotgun (WGS) entry which is preliminary data.</text>
</comment>
<dbReference type="AlphaFoldDB" id="A0AB35U6J1"/>
<dbReference type="GO" id="GO:0003886">
    <property type="term" value="F:DNA (cytosine-5-)-methyltransferase activity"/>
    <property type="evidence" value="ECO:0007669"/>
    <property type="project" value="UniProtKB-EC"/>
</dbReference>
<evidence type="ECO:0000256" key="4">
    <source>
        <dbReference type="ARBA" id="ARBA00022691"/>
    </source>
</evidence>
<dbReference type="Gene3D" id="3.90.120.10">
    <property type="entry name" value="DNA Methylase, subunit A, domain 2"/>
    <property type="match status" value="1"/>
</dbReference>
<keyword evidence="4 6" id="KW-0949">S-adenosyl-L-methionine</keyword>
<dbReference type="PANTHER" id="PTHR10629:SF52">
    <property type="entry name" value="DNA (CYTOSINE-5)-METHYLTRANSFERASE 1"/>
    <property type="match status" value="1"/>
</dbReference>
<reference evidence="7 8" key="1">
    <citation type="submission" date="2022-03" db="EMBL/GenBank/DDBJ databases">
        <title>Novel taxa within the pig intestine.</title>
        <authorList>
            <person name="Wylensek D."/>
            <person name="Bishof K."/>
            <person name="Afrizal A."/>
            <person name="Clavel T."/>
        </authorList>
    </citation>
    <scope>NUCLEOTIDE SEQUENCE [LARGE SCALE GENOMIC DNA]</scope>
    <source>
        <strain evidence="7 8">CLA-KB-P133</strain>
    </source>
</reference>
<keyword evidence="2 6" id="KW-0489">Methyltransferase</keyword>